<gene>
    <name evidence="1" type="ORF">SCNRRL3882_4637</name>
</gene>
<dbReference type="AlphaFoldDB" id="A0A2N9BCV1"/>
<protein>
    <submittedName>
        <fullName evidence="1">Uncharacterized protein</fullName>
    </submittedName>
</protein>
<dbReference type="Proteomes" id="UP000235464">
    <property type="component" value="Chromosome I"/>
</dbReference>
<name>A0A2N9BCV1_STRCX</name>
<reference evidence="2" key="1">
    <citation type="submission" date="2017-11" db="EMBL/GenBank/DDBJ databases">
        <authorList>
            <person name="Wibberg D."/>
        </authorList>
    </citation>
    <scope>NUCLEOTIDE SEQUENCE [LARGE SCALE GENOMIC DNA]</scope>
</reference>
<proteinExistence type="predicted"/>
<evidence type="ECO:0000313" key="2">
    <source>
        <dbReference type="Proteomes" id="UP000235464"/>
    </source>
</evidence>
<accession>A0A2N9BCV1</accession>
<dbReference type="RefSeq" id="WP_010035482.1">
    <property type="nucleotide sequence ID" value="NZ_LT962942.1"/>
</dbReference>
<sequence length="61" mass="6840">MTDNVYPSFFDAPWVDAFVHLADHCITCATCSAMDEEGTNLGLLCAEGERLNEEFRQARRA</sequence>
<keyword evidence="2" id="KW-1185">Reference proteome</keyword>
<organism evidence="1 2">
    <name type="scientific">Streptomyces chartreusis NRRL 3882</name>
    <dbReference type="NCBI Taxonomy" id="1079985"/>
    <lineage>
        <taxon>Bacteria</taxon>
        <taxon>Bacillati</taxon>
        <taxon>Actinomycetota</taxon>
        <taxon>Actinomycetes</taxon>
        <taxon>Kitasatosporales</taxon>
        <taxon>Streptomycetaceae</taxon>
        <taxon>Streptomyces</taxon>
    </lineage>
</organism>
<evidence type="ECO:0000313" key="1">
    <source>
        <dbReference type="EMBL" id="SOR81185.1"/>
    </source>
</evidence>
<dbReference type="OrthoDB" id="4246477at2"/>
<dbReference type="EMBL" id="LT963352">
    <property type="protein sequence ID" value="SOR81185.1"/>
    <property type="molecule type" value="Genomic_DNA"/>
</dbReference>